<keyword evidence="2" id="KW-1185">Reference proteome</keyword>
<dbReference type="AlphaFoldDB" id="A0A1R4H9S1"/>
<sequence length="39" mass="4649">MQVWLNEKTTLQTHSDNKNRLGFISSIIQHQPFSRFNCE</sequence>
<gene>
    <name evidence="1" type="ORF">CRENPOLYSF2_3010001</name>
</gene>
<reference evidence="2" key="1">
    <citation type="submission" date="2017-02" db="EMBL/GenBank/DDBJ databases">
        <authorList>
            <person name="Daims H."/>
        </authorList>
    </citation>
    <scope>NUCLEOTIDE SEQUENCE [LARGE SCALE GENOMIC DNA]</scope>
</reference>
<protein>
    <submittedName>
        <fullName evidence="1">Uncharacterized protein</fullName>
    </submittedName>
</protein>
<evidence type="ECO:0000313" key="2">
    <source>
        <dbReference type="Proteomes" id="UP000195442"/>
    </source>
</evidence>
<dbReference type="Proteomes" id="UP000195442">
    <property type="component" value="Unassembled WGS sequence"/>
</dbReference>
<organism evidence="1 2">
    <name type="scientific">Crenothrix polyspora</name>
    <dbReference type="NCBI Taxonomy" id="360316"/>
    <lineage>
        <taxon>Bacteria</taxon>
        <taxon>Pseudomonadati</taxon>
        <taxon>Pseudomonadota</taxon>
        <taxon>Gammaproteobacteria</taxon>
        <taxon>Methylococcales</taxon>
        <taxon>Crenotrichaceae</taxon>
        <taxon>Crenothrix</taxon>
    </lineage>
</organism>
<proteinExistence type="predicted"/>
<accession>A0A1R4H9S1</accession>
<dbReference type="EMBL" id="FUKJ01000226">
    <property type="protein sequence ID" value="SJM92959.1"/>
    <property type="molecule type" value="Genomic_DNA"/>
</dbReference>
<evidence type="ECO:0000313" key="1">
    <source>
        <dbReference type="EMBL" id="SJM92959.1"/>
    </source>
</evidence>
<name>A0A1R4H9S1_9GAMM</name>